<feature type="transmembrane region" description="Helical" evidence="8">
    <location>
        <begin position="101"/>
        <end position="125"/>
    </location>
</feature>
<evidence type="ECO:0000256" key="8">
    <source>
        <dbReference type="SAM" id="Phobius"/>
    </source>
</evidence>
<keyword evidence="7 8" id="KW-0472">Membrane</keyword>
<evidence type="ECO:0000313" key="11">
    <source>
        <dbReference type="Proteomes" id="UP001175604"/>
    </source>
</evidence>
<protein>
    <submittedName>
        <fullName evidence="10">MFS transporter</fullName>
    </submittedName>
</protein>
<keyword evidence="4 8" id="KW-0812">Transmembrane</keyword>
<dbReference type="InterPro" id="IPR051084">
    <property type="entry name" value="H+-coupled_symporters"/>
</dbReference>
<dbReference type="RefSeq" id="WP_289786660.1">
    <property type="nucleotide sequence ID" value="NZ_JAUDJE010000024.1"/>
</dbReference>
<feature type="transmembrane region" description="Helical" evidence="8">
    <location>
        <begin position="65"/>
        <end position="89"/>
    </location>
</feature>
<sequence>MSLSAGHRLPSGAANCAAMPAAERVDRKAVVAATVGCMLEWYDFALYGYFSVLLSRLFFPAESEWVSLLLAVATFGVGFAMRPVGALVLGTVADRLGRRVALNWAISTMVLGTAIITFTPAYATIGLWAPALIVVARLIQGFSAGGEMGTAVAFLIEHAPRQRRMLYASFQQLTQLLALLLGSLVGAAVNGWMSPADLESWGWRLPFALGLVIGPVGWYIRRHTEEPREFAQVLARRREQGAEPAASPWSAVRRYPRETLAGFCITILWTVGTYFFLVYMPTYAVRELHLPATVSLLSNSAALLTAALFLPLFAIAADRWGPRPILLAAALAMMALCYPLMAWLAAAPGTMVLVAVQCIFAVILAAFTGPASGAIAALFPADVRSTGVSIAYNFAVTLFGGFASFIATWLIGVTGSSLAPVWYVGFAAAAAVAGAAIFPEHAGRGRQ</sequence>
<keyword evidence="6 8" id="KW-1133">Transmembrane helix</keyword>
<feature type="transmembrane region" description="Helical" evidence="8">
    <location>
        <begin position="131"/>
        <end position="156"/>
    </location>
</feature>
<feature type="transmembrane region" description="Helical" evidence="8">
    <location>
        <begin position="260"/>
        <end position="280"/>
    </location>
</feature>
<keyword evidence="5" id="KW-0769">Symport</keyword>
<feature type="transmembrane region" description="Helical" evidence="8">
    <location>
        <begin position="201"/>
        <end position="220"/>
    </location>
</feature>
<evidence type="ECO:0000256" key="6">
    <source>
        <dbReference type="ARBA" id="ARBA00022989"/>
    </source>
</evidence>
<evidence type="ECO:0000256" key="3">
    <source>
        <dbReference type="ARBA" id="ARBA00022475"/>
    </source>
</evidence>
<dbReference type="Pfam" id="PF00083">
    <property type="entry name" value="Sugar_tr"/>
    <property type="match status" value="2"/>
</dbReference>
<accession>A0ABT7W8Y4</accession>
<name>A0ABT7W8Y4_9BORD</name>
<feature type="transmembrane region" description="Helical" evidence="8">
    <location>
        <begin position="418"/>
        <end position="438"/>
    </location>
</feature>
<dbReference type="PROSITE" id="PS00217">
    <property type="entry name" value="SUGAR_TRANSPORT_2"/>
    <property type="match status" value="1"/>
</dbReference>
<gene>
    <name evidence="10" type="ORF">QUC21_21565</name>
</gene>
<evidence type="ECO:0000256" key="7">
    <source>
        <dbReference type="ARBA" id="ARBA00023136"/>
    </source>
</evidence>
<evidence type="ECO:0000256" key="2">
    <source>
        <dbReference type="ARBA" id="ARBA00022448"/>
    </source>
</evidence>
<keyword evidence="11" id="KW-1185">Reference proteome</keyword>
<dbReference type="InterPro" id="IPR020846">
    <property type="entry name" value="MFS_dom"/>
</dbReference>
<proteinExistence type="predicted"/>
<dbReference type="Proteomes" id="UP001175604">
    <property type="component" value="Unassembled WGS sequence"/>
</dbReference>
<comment type="subcellular location">
    <subcellularLocation>
        <location evidence="1">Cell membrane</location>
        <topology evidence="1">Multi-pass membrane protein</topology>
    </subcellularLocation>
</comment>
<reference evidence="10" key="1">
    <citation type="submission" date="2023-06" db="EMBL/GenBank/DDBJ databases">
        <title>full genome analysis of Phenantherene degrader P3.</title>
        <authorList>
            <person name="Akbar A."/>
            <person name="Rahmeh R."/>
            <person name="Kishk M."/>
        </authorList>
    </citation>
    <scope>NUCLEOTIDE SEQUENCE</scope>
    <source>
        <strain evidence="10">P3</strain>
    </source>
</reference>
<evidence type="ECO:0000256" key="1">
    <source>
        <dbReference type="ARBA" id="ARBA00004651"/>
    </source>
</evidence>
<feature type="transmembrane region" description="Helical" evidence="8">
    <location>
        <begin position="325"/>
        <end position="346"/>
    </location>
</feature>
<feature type="transmembrane region" description="Helical" evidence="8">
    <location>
        <begin position="292"/>
        <end position="313"/>
    </location>
</feature>
<evidence type="ECO:0000256" key="4">
    <source>
        <dbReference type="ARBA" id="ARBA00022692"/>
    </source>
</evidence>
<feature type="transmembrane region" description="Helical" evidence="8">
    <location>
        <begin position="29"/>
        <end position="50"/>
    </location>
</feature>
<dbReference type="PANTHER" id="PTHR43528">
    <property type="entry name" value="ALPHA-KETOGLUTARATE PERMEASE"/>
    <property type="match status" value="1"/>
</dbReference>
<evidence type="ECO:0000259" key="9">
    <source>
        <dbReference type="PROSITE" id="PS50850"/>
    </source>
</evidence>
<dbReference type="Gene3D" id="1.20.1250.20">
    <property type="entry name" value="MFS general substrate transporter like domains"/>
    <property type="match status" value="2"/>
</dbReference>
<keyword evidence="2" id="KW-0813">Transport</keyword>
<evidence type="ECO:0000256" key="5">
    <source>
        <dbReference type="ARBA" id="ARBA00022847"/>
    </source>
</evidence>
<keyword evidence="3" id="KW-1003">Cell membrane</keyword>
<dbReference type="InterPro" id="IPR005828">
    <property type="entry name" value="MFS_sugar_transport-like"/>
</dbReference>
<feature type="transmembrane region" description="Helical" evidence="8">
    <location>
        <begin position="391"/>
        <end position="412"/>
    </location>
</feature>
<evidence type="ECO:0000313" key="10">
    <source>
        <dbReference type="EMBL" id="MDM9561638.1"/>
    </source>
</evidence>
<organism evidence="10 11">
    <name type="scientific">Bordetella petrii</name>
    <dbReference type="NCBI Taxonomy" id="94624"/>
    <lineage>
        <taxon>Bacteria</taxon>
        <taxon>Pseudomonadati</taxon>
        <taxon>Pseudomonadota</taxon>
        <taxon>Betaproteobacteria</taxon>
        <taxon>Burkholderiales</taxon>
        <taxon>Alcaligenaceae</taxon>
        <taxon>Bordetella</taxon>
    </lineage>
</organism>
<feature type="transmembrane region" description="Helical" evidence="8">
    <location>
        <begin position="352"/>
        <end position="379"/>
    </location>
</feature>
<dbReference type="PROSITE" id="PS50850">
    <property type="entry name" value="MFS"/>
    <property type="match status" value="1"/>
</dbReference>
<dbReference type="InterPro" id="IPR005829">
    <property type="entry name" value="Sugar_transporter_CS"/>
</dbReference>
<comment type="caution">
    <text evidence="10">The sequence shown here is derived from an EMBL/GenBank/DDBJ whole genome shotgun (WGS) entry which is preliminary data.</text>
</comment>
<dbReference type="InterPro" id="IPR036259">
    <property type="entry name" value="MFS_trans_sf"/>
</dbReference>
<dbReference type="PROSITE" id="PS00216">
    <property type="entry name" value="SUGAR_TRANSPORT_1"/>
    <property type="match status" value="1"/>
</dbReference>
<dbReference type="SUPFAM" id="SSF103473">
    <property type="entry name" value="MFS general substrate transporter"/>
    <property type="match status" value="1"/>
</dbReference>
<feature type="domain" description="Major facilitator superfamily (MFS) profile" evidence="9">
    <location>
        <begin position="29"/>
        <end position="442"/>
    </location>
</feature>
<dbReference type="EMBL" id="JAUDJE010000024">
    <property type="protein sequence ID" value="MDM9561638.1"/>
    <property type="molecule type" value="Genomic_DNA"/>
</dbReference>
<feature type="transmembrane region" description="Helical" evidence="8">
    <location>
        <begin position="176"/>
        <end position="195"/>
    </location>
</feature>
<dbReference type="PANTHER" id="PTHR43528:SF8">
    <property type="entry name" value="BLR0239 PROTEIN"/>
    <property type="match status" value="1"/>
</dbReference>